<dbReference type="PANTHER" id="PTHR46825">
    <property type="entry name" value="D-ALANYL-D-ALANINE-CARBOXYPEPTIDASE/ENDOPEPTIDASE AMPH"/>
    <property type="match status" value="1"/>
</dbReference>
<dbReference type="InterPro" id="IPR001466">
    <property type="entry name" value="Beta-lactam-related"/>
</dbReference>
<evidence type="ECO:0000313" key="3">
    <source>
        <dbReference type="Proteomes" id="UP000229730"/>
    </source>
</evidence>
<comment type="caution">
    <text evidence="2">The sequence shown here is derived from an EMBL/GenBank/DDBJ whole genome shotgun (WGS) entry which is preliminary data.</text>
</comment>
<dbReference type="SUPFAM" id="SSF56601">
    <property type="entry name" value="beta-lactamase/transpeptidase-like"/>
    <property type="match status" value="1"/>
</dbReference>
<dbReference type="Pfam" id="PF00144">
    <property type="entry name" value="Beta-lactamase"/>
    <property type="match status" value="1"/>
</dbReference>
<sequence length="364" mass="40396">MGSMARFDTCEERLQAVLELHYQQSHMIYTFQIHVEAPDSGIFWQGAVGHVDRNTTSDVVTVHHPLRIASNTKTFVATAILRLWEEGHLDLDISVEPYLSAQHCDMLRAGGYELDQITTRQLLAHTSSLFDYADSPDFAEAIAANSQKHWTRTEQIQIAMTAGASYGAPGEVFRYSDTGYILLGEMIERIYGKSLGVALRQLLKYDELNLKATFLEILEPEPSDVLDRIHQYEGEVDVYDWHGSFDIYGGGGLISTVGDMARFMRGLFEGRVFNYANTLTEMLTPVPAKRGGPNYGIWQQVPGTYCLGIDGGGQGEVYSHHGHFGTSMAYVPVLEMAVALSIGGSRTGDVDLREVILADILTLF</sequence>
<dbReference type="OrthoDB" id="7631522at2"/>
<dbReference type="Gene3D" id="3.40.710.10">
    <property type="entry name" value="DD-peptidase/beta-lactamase superfamily"/>
    <property type="match status" value="1"/>
</dbReference>
<dbReference type="InterPro" id="IPR012338">
    <property type="entry name" value="Beta-lactam/transpept-like"/>
</dbReference>
<keyword evidence="2" id="KW-0378">Hydrolase</keyword>
<protein>
    <submittedName>
        <fullName evidence="2">Serine hydrolase</fullName>
    </submittedName>
</protein>
<evidence type="ECO:0000259" key="1">
    <source>
        <dbReference type="Pfam" id="PF00144"/>
    </source>
</evidence>
<dbReference type="GO" id="GO:0016787">
    <property type="term" value="F:hydrolase activity"/>
    <property type="evidence" value="ECO:0007669"/>
    <property type="project" value="UniProtKB-KW"/>
</dbReference>
<dbReference type="InParanoid" id="A0A2G4YR37"/>
<proteinExistence type="predicted"/>
<dbReference type="PANTHER" id="PTHR46825:SF7">
    <property type="entry name" value="D-ALANYL-D-ALANINE CARBOXYPEPTIDASE"/>
    <property type="match status" value="1"/>
</dbReference>
<accession>A0A2G4YR37</accession>
<dbReference type="Proteomes" id="UP000229730">
    <property type="component" value="Unassembled WGS sequence"/>
</dbReference>
<feature type="domain" description="Beta-lactamase-related" evidence="1">
    <location>
        <begin position="46"/>
        <end position="342"/>
    </location>
</feature>
<dbReference type="AlphaFoldDB" id="A0A2G4YR37"/>
<reference evidence="2 3" key="1">
    <citation type="submission" date="2017-10" db="EMBL/GenBank/DDBJ databases">
        <title>Frigbacter circumglobatus gen. nov. sp. nov., isolated from sediment cultured in situ.</title>
        <authorList>
            <person name="Zhao Z."/>
        </authorList>
    </citation>
    <scope>NUCLEOTIDE SEQUENCE [LARGE SCALE GENOMIC DNA]</scope>
    <source>
        <strain evidence="2 3">ZYL</strain>
    </source>
</reference>
<dbReference type="InterPro" id="IPR050491">
    <property type="entry name" value="AmpC-like"/>
</dbReference>
<evidence type="ECO:0000313" key="2">
    <source>
        <dbReference type="EMBL" id="PHZ84785.1"/>
    </source>
</evidence>
<keyword evidence="3" id="KW-1185">Reference proteome</keyword>
<name>A0A2G4YR37_9PROT</name>
<organism evidence="2 3">
    <name type="scientific">Paremcibacter congregatus</name>
    <dbReference type="NCBI Taxonomy" id="2043170"/>
    <lineage>
        <taxon>Bacteria</taxon>
        <taxon>Pseudomonadati</taxon>
        <taxon>Pseudomonadota</taxon>
        <taxon>Alphaproteobacteria</taxon>
        <taxon>Emcibacterales</taxon>
        <taxon>Emcibacteraceae</taxon>
        <taxon>Paremcibacter</taxon>
    </lineage>
</organism>
<gene>
    <name evidence="2" type="ORF">CRD36_10160</name>
</gene>
<dbReference type="EMBL" id="PDEM01000022">
    <property type="protein sequence ID" value="PHZ84785.1"/>
    <property type="molecule type" value="Genomic_DNA"/>
</dbReference>